<dbReference type="InterPro" id="IPR047742">
    <property type="entry name" value="PA4642-like"/>
</dbReference>
<dbReference type="EMBL" id="JALKII010000007">
    <property type="protein sequence ID" value="MCK0538190.1"/>
    <property type="molecule type" value="Genomic_DNA"/>
</dbReference>
<gene>
    <name evidence="1" type="ORF">MU846_10760</name>
</gene>
<sequence>MSERKDKKKVIGEPMTDDQIRIFLDTQPEAGVDTDFHVLLRAYRSLREEDFERFIGFFVANGGNLQARDPAGRTLADIISRHTQATAYLHALGHQSS</sequence>
<accession>A0ABT0E8M6</accession>
<evidence type="ECO:0000313" key="1">
    <source>
        <dbReference type="EMBL" id="MCK0538190.1"/>
    </source>
</evidence>
<keyword evidence="2" id="KW-1185">Reference proteome</keyword>
<name>A0ABT0E8M6_9GAMM</name>
<reference evidence="1" key="1">
    <citation type="submission" date="2022-04" db="EMBL/GenBank/DDBJ databases">
        <title>Alcanivorax sp. CY1518 draft genome sequence.</title>
        <authorList>
            <person name="Zhao G."/>
            <person name="An M."/>
        </authorList>
    </citation>
    <scope>NUCLEOTIDE SEQUENCE</scope>
    <source>
        <strain evidence="1">CY1518</strain>
    </source>
</reference>
<dbReference type="Proteomes" id="UP001165524">
    <property type="component" value="Unassembled WGS sequence"/>
</dbReference>
<protein>
    <submittedName>
        <fullName evidence="1">PA4642 family protein</fullName>
    </submittedName>
</protein>
<dbReference type="NCBIfam" id="NF038106">
    <property type="entry name" value="gamma_NF038106"/>
    <property type="match status" value="1"/>
</dbReference>
<dbReference type="RefSeq" id="WP_246952579.1">
    <property type="nucleotide sequence ID" value="NZ_JALKII010000007.1"/>
</dbReference>
<evidence type="ECO:0000313" key="2">
    <source>
        <dbReference type="Proteomes" id="UP001165524"/>
    </source>
</evidence>
<organism evidence="1 2">
    <name type="scientific">Alcanivorax quisquiliarum</name>
    <dbReference type="NCBI Taxonomy" id="2933565"/>
    <lineage>
        <taxon>Bacteria</taxon>
        <taxon>Pseudomonadati</taxon>
        <taxon>Pseudomonadota</taxon>
        <taxon>Gammaproteobacteria</taxon>
        <taxon>Oceanospirillales</taxon>
        <taxon>Alcanivoracaceae</taxon>
        <taxon>Alcanivorax</taxon>
    </lineage>
</organism>
<proteinExistence type="predicted"/>
<comment type="caution">
    <text evidence="1">The sequence shown here is derived from an EMBL/GenBank/DDBJ whole genome shotgun (WGS) entry which is preliminary data.</text>
</comment>